<evidence type="ECO:0000313" key="6">
    <source>
        <dbReference type="Proteomes" id="UP001107558"/>
    </source>
</evidence>
<dbReference type="InterPro" id="IPR032675">
    <property type="entry name" value="LRR_dom_sf"/>
</dbReference>
<evidence type="ECO:0000256" key="1">
    <source>
        <dbReference type="ARBA" id="ARBA00022614"/>
    </source>
</evidence>
<dbReference type="GO" id="GO:0005886">
    <property type="term" value="C:plasma membrane"/>
    <property type="evidence" value="ECO:0007669"/>
    <property type="project" value="TreeGrafter"/>
</dbReference>
<dbReference type="AlphaFoldDB" id="A0A9J6BD58"/>
<organism evidence="5 6">
    <name type="scientific">Polypedilum vanderplanki</name>
    <name type="common">Sleeping chironomid midge</name>
    <dbReference type="NCBI Taxonomy" id="319348"/>
    <lineage>
        <taxon>Eukaryota</taxon>
        <taxon>Metazoa</taxon>
        <taxon>Ecdysozoa</taxon>
        <taxon>Arthropoda</taxon>
        <taxon>Hexapoda</taxon>
        <taxon>Insecta</taxon>
        <taxon>Pterygota</taxon>
        <taxon>Neoptera</taxon>
        <taxon>Endopterygota</taxon>
        <taxon>Diptera</taxon>
        <taxon>Nematocera</taxon>
        <taxon>Chironomoidea</taxon>
        <taxon>Chironomidae</taxon>
        <taxon>Chironominae</taxon>
        <taxon>Polypedilum</taxon>
        <taxon>Polypedilum</taxon>
    </lineage>
</organism>
<dbReference type="Proteomes" id="UP001107558">
    <property type="component" value="Chromosome 4"/>
</dbReference>
<dbReference type="InterPro" id="IPR001611">
    <property type="entry name" value="Leu-rich_rpt"/>
</dbReference>
<keyword evidence="1" id="KW-0433">Leucine-rich repeat</keyword>
<sequence length="187" mass="21680">MLKILSILLLLIDVDSSLIIKCEYKKHDWKIIGSLYQCAVINEVSITLPETFIENVTRIQQTDMTENDVQAFTAKYKNINFIPYGLIESFPNLTAINIASCHLKEIHQKDIQNITNLKVLKLKDNDIEMIEKDLFKFNPNWLYIKLKSNKIKEIHPAVFKNLKKLHELDIKGNICCDTEEAISEMDV</sequence>
<evidence type="ECO:0000256" key="2">
    <source>
        <dbReference type="ARBA" id="ARBA00022729"/>
    </source>
</evidence>
<keyword evidence="3" id="KW-0677">Repeat</keyword>
<dbReference type="Pfam" id="PF13855">
    <property type="entry name" value="LRR_8"/>
    <property type="match status" value="1"/>
</dbReference>
<evidence type="ECO:0000256" key="4">
    <source>
        <dbReference type="SAM" id="SignalP"/>
    </source>
</evidence>
<evidence type="ECO:0000256" key="3">
    <source>
        <dbReference type="ARBA" id="ARBA00022737"/>
    </source>
</evidence>
<gene>
    <name evidence="5" type="ORF">PVAND_015491</name>
</gene>
<dbReference type="PANTHER" id="PTHR24369:SF210">
    <property type="entry name" value="CHAOPTIN-RELATED"/>
    <property type="match status" value="1"/>
</dbReference>
<dbReference type="OrthoDB" id="7779401at2759"/>
<accession>A0A9J6BD58</accession>
<proteinExistence type="predicted"/>
<feature type="signal peptide" evidence="4">
    <location>
        <begin position="1"/>
        <end position="16"/>
    </location>
</feature>
<keyword evidence="2 4" id="KW-0732">Signal</keyword>
<comment type="caution">
    <text evidence="5">The sequence shown here is derived from an EMBL/GenBank/DDBJ whole genome shotgun (WGS) entry which is preliminary data.</text>
</comment>
<dbReference type="PANTHER" id="PTHR24369">
    <property type="entry name" value="ANTIGEN BSP, PUTATIVE-RELATED"/>
    <property type="match status" value="1"/>
</dbReference>
<name>A0A9J6BD58_POLVA</name>
<dbReference type="SUPFAM" id="SSF52058">
    <property type="entry name" value="L domain-like"/>
    <property type="match status" value="1"/>
</dbReference>
<reference evidence="5" key="1">
    <citation type="submission" date="2021-03" db="EMBL/GenBank/DDBJ databases">
        <title>Chromosome level genome of the anhydrobiotic midge Polypedilum vanderplanki.</title>
        <authorList>
            <person name="Yoshida Y."/>
            <person name="Kikawada T."/>
            <person name="Gusev O."/>
        </authorList>
    </citation>
    <scope>NUCLEOTIDE SEQUENCE</scope>
    <source>
        <strain evidence="5">NIAS01</strain>
        <tissue evidence="5">Whole body or cell culture</tissue>
    </source>
</reference>
<dbReference type="Gene3D" id="3.80.10.10">
    <property type="entry name" value="Ribonuclease Inhibitor"/>
    <property type="match status" value="1"/>
</dbReference>
<feature type="chain" id="PRO_5039933417" evidence="4">
    <location>
        <begin position="17"/>
        <end position="187"/>
    </location>
</feature>
<protein>
    <submittedName>
        <fullName evidence="5">Uncharacterized protein</fullName>
    </submittedName>
</protein>
<dbReference type="InterPro" id="IPR050541">
    <property type="entry name" value="LRR_TM_domain-containing"/>
</dbReference>
<dbReference type="EMBL" id="JADBJN010000004">
    <property type="protein sequence ID" value="KAG5667512.1"/>
    <property type="molecule type" value="Genomic_DNA"/>
</dbReference>
<keyword evidence="6" id="KW-1185">Reference proteome</keyword>
<evidence type="ECO:0000313" key="5">
    <source>
        <dbReference type="EMBL" id="KAG5667512.1"/>
    </source>
</evidence>